<dbReference type="PANTHER" id="PTHR21064:SF6">
    <property type="entry name" value="AMINOGLYCOSIDE PHOSPHOTRANSFERASE DOMAIN-CONTAINING PROTEIN"/>
    <property type="match status" value="1"/>
</dbReference>
<dbReference type="EMBL" id="JAAGNZ010000001">
    <property type="protein sequence ID" value="NEU68521.1"/>
    <property type="molecule type" value="Genomic_DNA"/>
</dbReference>
<dbReference type="SUPFAM" id="SSF56112">
    <property type="entry name" value="Protein kinase-like (PK-like)"/>
    <property type="match status" value="1"/>
</dbReference>
<organism evidence="3 4">
    <name type="scientific">Spirosoma agri</name>
    <dbReference type="NCBI Taxonomy" id="1987381"/>
    <lineage>
        <taxon>Bacteria</taxon>
        <taxon>Pseudomonadati</taxon>
        <taxon>Bacteroidota</taxon>
        <taxon>Cytophagia</taxon>
        <taxon>Cytophagales</taxon>
        <taxon>Cytophagaceae</taxon>
        <taxon>Spirosoma</taxon>
    </lineage>
</organism>
<dbReference type="Pfam" id="PF01636">
    <property type="entry name" value="APH"/>
    <property type="match status" value="1"/>
</dbReference>
<protein>
    <submittedName>
        <fullName evidence="3">Phosphotransferase</fullName>
    </submittedName>
</protein>
<dbReference type="GO" id="GO:0009088">
    <property type="term" value="P:threonine biosynthetic process"/>
    <property type="evidence" value="ECO:0007669"/>
    <property type="project" value="TreeGrafter"/>
</dbReference>
<accession>A0A6M0IMA1</accession>
<gene>
    <name evidence="3" type="ORF">GK091_16650</name>
</gene>
<name>A0A6M0IMA1_9BACT</name>
<dbReference type="RefSeq" id="WP_164040436.1">
    <property type="nucleotide sequence ID" value="NZ_JAAGNZ010000001.1"/>
</dbReference>
<dbReference type="InterPro" id="IPR050249">
    <property type="entry name" value="Pseudomonas-type_ThrB"/>
</dbReference>
<keyword evidence="3" id="KW-0808">Transferase</keyword>
<comment type="similarity">
    <text evidence="1">Belongs to the pseudomonas-type ThrB family.</text>
</comment>
<proteinExistence type="inferred from homology"/>
<sequence length="331" mass="38211">MDIFPTQYSTLSSSALKDSVEKSYGFSGLTCRFLLHGVSDTYVLEDSQPRYVLKIYRSSHRSLEEIKGEVELLNILNEQGAKVSHPVRAVDGEQIQAFTAAEGIRHGVLFYFASGKSVYDFTDEQLRVIGNEMAVNHNITSRIELSHERKKYNIETMLHRPLRLVKPWFTDGLDDYHRLLELGDQVEKKMATLTTSAFSYGYCHYDYLPKNFHFDGDTFTLFDFDFAGKGFLANDLASFLIHFFIHSATGRLTKEEGDRQFAVFIDGYKEVRALSDEELDAIPFLGVLFWIFYVGFAAENFDDWSNYFLSPRYLKERVAVINRFADMYCQF</sequence>
<feature type="domain" description="Aminoglycoside phosphotransferase" evidence="2">
    <location>
        <begin position="31"/>
        <end position="272"/>
    </location>
</feature>
<dbReference type="InterPro" id="IPR002575">
    <property type="entry name" value="Aminoglycoside_PTrfase"/>
</dbReference>
<dbReference type="Gene3D" id="3.30.200.20">
    <property type="entry name" value="Phosphorylase Kinase, domain 1"/>
    <property type="match status" value="1"/>
</dbReference>
<evidence type="ECO:0000256" key="1">
    <source>
        <dbReference type="ARBA" id="ARBA00038240"/>
    </source>
</evidence>
<dbReference type="PANTHER" id="PTHR21064">
    <property type="entry name" value="AMINOGLYCOSIDE PHOSPHOTRANSFERASE DOMAIN-CONTAINING PROTEIN-RELATED"/>
    <property type="match status" value="1"/>
</dbReference>
<comment type="caution">
    <text evidence="3">The sequence shown here is derived from an EMBL/GenBank/DDBJ whole genome shotgun (WGS) entry which is preliminary data.</text>
</comment>
<dbReference type="AlphaFoldDB" id="A0A6M0IMA1"/>
<keyword evidence="4" id="KW-1185">Reference proteome</keyword>
<dbReference type="Gene3D" id="3.90.1200.10">
    <property type="match status" value="1"/>
</dbReference>
<evidence type="ECO:0000313" key="4">
    <source>
        <dbReference type="Proteomes" id="UP000477386"/>
    </source>
</evidence>
<evidence type="ECO:0000259" key="2">
    <source>
        <dbReference type="Pfam" id="PF01636"/>
    </source>
</evidence>
<reference evidence="3 4" key="1">
    <citation type="submission" date="2020-02" db="EMBL/GenBank/DDBJ databases">
        <title>Draft genome sequence of two Spirosoma agri KCTC 52727 and Spirosoma terrae KCTC 52035.</title>
        <authorList>
            <person name="Rojas J."/>
            <person name="Ambika Manirajan B."/>
            <person name="Ratering S."/>
            <person name="Suarez C."/>
            <person name="Schnell S."/>
        </authorList>
    </citation>
    <scope>NUCLEOTIDE SEQUENCE [LARGE SCALE GENOMIC DNA]</scope>
    <source>
        <strain evidence="3 4">KCTC 52727</strain>
    </source>
</reference>
<dbReference type="Proteomes" id="UP000477386">
    <property type="component" value="Unassembled WGS sequence"/>
</dbReference>
<dbReference type="InterPro" id="IPR011009">
    <property type="entry name" value="Kinase-like_dom_sf"/>
</dbReference>
<evidence type="ECO:0000313" key="3">
    <source>
        <dbReference type="EMBL" id="NEU68521.1"/>
    </source>
</evidence>
<dbReference type="GO" id="GO:0004413">
    <property type="term" value="F:homoserine kinase activity"/>
    <property type="evidence" value="ECO:0007669"/>
    <property type="project" value="TreeGrafter"/>
</dbReference>